<protein>
    <submittedName>
        <fullName evidence="2">Nucleotidyltransferase domain-containing protein</fullName>
    </submittedName>
</protein>
<dbReference type="SUPFAM" id="SSF81301">
    <property type="entry name" value="Nucleotidyltransferase"/>
    <property type="match status" value="1"/>
</dbReference>
<dbReference type="GO" id="GO:0016779">
    <property type="term" value="F:nucleotidyltransferase activity"/>
    <property type="evidence" value="ECO:0007669"/>
    <property type="project" value="InterPro"/>
</dbReference>
<dbReference type="Gene3D" id="3.30.460.10">
    <property type="entry name" value="Beta Polymerase, domain 2"/>
    <property type="match status" value="1"/>
</dbReference>
<feature type="domain" description="Polymerase nucleotidyl transferase" evidence="1">
    <location>
        <begin position="27"/>
        <end position="74"/>
    </location>
</feature>
<dbReference type="AlphaFoldDB" id="A0AAU3HN87"/>
<accession>A0AAU3HN87</accession>
<evidence type="ECO:0000313" key="2">
    <source>
        <dbReference type="EMBL" id="WTZ06922.1"/>
    </source>
</evidence>
<dbReference type="InterPro" id="IPR002934">
    <property type="entry name" value="Polymerase_NTP_transf_dom"/>
</dbReference>
<dbReference type="CDD" id="cd05403">
    <property type="entry name" value="NT_KNTase_like"/>
    <property type="match status" value="1"/>
</dbReference>
<dbReference type="Pfam" id="PF01909">
    <property type="entry name" value="NTP_transf_2"/>
    <property type="match status" value="1"/>
</dbReference>
<evidence type="ECO:0000259" key="1">
    <source>
        <dbReference type="Pfam" id="PF01909"/>
    </source>
</evidence>
<proteinExistence type="predicted"/>
<sequence>MSSDADDPTHPVDQARRLAAEWFPDALSAVLAGSTVSGRATTTSDLDIAVLIEDGGETRRETVRFEGRLVELFVHTRAGLDELFAADTASRRGVMQRMYADGLVLSERDGAAARIKRHAEDALREGPGALAPATVESRRYALTDALDDLADSADVVERLAVAAVVLSTAADLLFDHCRAWTGGGKWLPRRLLEADPGRGGTLLDGYRRLCEKGEPEDFADAAAEILTLAGGPLREGYARTWRAAPEPHPSEPPG</sequence>
<gene>
    <name evidence="2" type="ORF">OG699_02220</name>
</gene>
<name>A0AAU3HN87_9ACTN</name>
<reference evidence="2" key="1">
    <citation type="submission" date="2022-10" db="EMBL/GenBank/DDBJ databases">
        <title>The complete genomes of actinobacterial strains from the NBC collection.</title>
        <authorList>
            <person name="Joergensen T.S."/>
            <person name="Alvarez Arevalo M."/>
            <person name="Sterndorff E.B."/>
            <person name="Faurdal D."/>
            <person name="Vuksanovic O."/>
            <person name="Mourched A.-S."/>
            <person name="Charusanti P."/>
            <person name="Shaw S."/>
            <person name="Blin K."/>
            <person name="Weber T."/>
        </authorList>
    </citation>
    <scope>NUCLEOTIDE SEQUENCE</scope>
    <source>
        <strain evidence="2">NBC_01393</strain>
    </source>
</reference>
<dbReference type="InterPro" id="IPR043519">
    <property type="entry name" value="NT_sf"/>
</dbReference>
<organism evidence="2">
    <name type="scientific">Streptomyces sp. NBC_01393</name>
    <dbReference type="NCBI Taxonomy" id="2903851"/>
    <lineage>
        <taxon>Bacteria</taxon>
        <taxon>Bacillati</taxon>
        <taxon>Actinomycetota</taxon>
        <taxon>Actinomycetes</taxon>
        <taxon>Kitasatosporales</taxon>
        <taxon>Streptomycetaceae</taxon>
        <taxon>Streptomyces</taxon>
    </lineage>
</organism>
<dbReference type="EMBL" id="CP109546">
    <property type="protein sequence ID" value="WTZ06922.1"/>
    <property type="molecule type" value="Genomic_DNA"/>
</dbReference>